<dbReference type="EMBL" id="AKKV01000025">
    <property type="protein sequence ID" value="EIT85515.1"/>
    <property type="molecule type" value="Genomic_DNA"/>
</dbReference>
<dbReference type="InterPro" id="IPR027275">
    <property type="entry name" value="PRC-brl_dom"/>
</dbReference>
<dbReference type="SUPFAM" id="SSF50346">
    <property type="entry name" value="PRC-barrel domain"/>
    <property type="match status" value="1"/>
</dbReference>
<dbReference type="RefSeq" id="WP_007202040.1">
    <property type="nucleotide sequence ID" value="NZ_AKKV01000025.1"/>
</dbReference>
<proteinExistence type="predicted"/>
<dbReference type="Proteomes" id="UP000004080">
    <property type="component" value="Unassembled WGS sequence"/>
</dbReference>
<dbReference type="AlphaFoldDB" id="I8UF63"/>
<evidence type="ECO:0000313" key="2">
    <source>
        <dbReference type="EMBL" id="EIT85515.1"/>
    </source>
</evidence>
<gene>
    <name evidence="2" type="ORF">A374_09768</name>
</gene>
<reference evidence="2 3" key="1">
    <citation type="journal article" date="2012" name="J. Bacteriol.">
        <title>Genome of Bacillus macauensis ZFHKF-1, a Long-Chain-Forming Bacterium.</title>
        <authorList>
            <person name="Cai L."/>
            <person name="Zhang T."/>
        </authorList>
    </citation>
    <scope>NUCLEOTIDE SEQUENCE [LARGE SCALE GENOMIC DNA]</scope>
    <source>
        <strain evidence="2 3">ZFHKF-1</strain>
    </source>
</reference>
<dbReference type="STRING" id="1196324.A374_09768"/>
<dbReference type="InterPro" id="IPR011033">
    <property type="entry name" value="PRC_barrel-like_sf"/>
</dbReference>
<sequence length="214" mass="23914">MLIKGSTLLNRPLVLTENDQEKHFVDNILLNQYDFSLCYVVFEQKVLADEGRGAVSAPIDESVLNMQVATSGIGSQSTPLSGVGYPETSTSPRTEVRYVPWFNVVNIGESIEYKGYDQQIEEPKECISLTSFFGWSVENEAGEKIGKIKDIIIQTQDQVGVAFEITEGVFSTLFGEGHKYMKMNGVPKWAEQKWIVSSAWNGVLVKEVDDLYTL</sequence>
<dbReference type="Pfam" id="PF05239">
    <property type="entry name" value="PRC"/>
    <property type="match status" value="1"/>
</dbReference>
<dbReference type="PATRIC" id="fig|1196324.3.peg.1993"/>
<keyword evidence="3" id="KW-1185">Reference proteome</keyword>
<evidence type="ECO:0000259" key="1">
    <source>
        <dbReference type="Pfam" id="PF05239"/>
    </source>
</evidence>
<dbReference type="Gene3D" id="2.30.30.240">
    <property type="entry name" value="PRC-barrel domain"/>
    <property type="match status" value="1"/>
</dbReference>
<feature type="domain" description="PRC-barrel" evidence="1">
    <location>
        <begin position="128"/>
        <end position="170"/>
    </location>
</feature>
<dbReference type="OrthoDB" id="2971217at2"/>
<evidence type="ECO:0000313" key="3">
    <source>
        <dbReference type="Proteomes" id="UP000004080"/>
    </source>
</evidence>
<name>I8UF63_9BACL</name>
<protein>
    <recommendedName>
        <fullName evidence="1">PRC-barrel domain-containing protein</fullName>
    </recommendedName>
</protein>
<organism evidence="2 3">
    <name type="scientific">Fictibacillus macauensis ZFHKF-1</name>
    <dbReference type="NCBI Taxonomy" id="1196324"/>
    <lineage>
        <taxon>Bacteria</taxon>
        <taxon>Bacillati</taxon>
        <taxon>Bacillota</taxon>
        <taxon>Bacilli</taxon>
        <taxon>Bacillales</taxon>
        <taxon>Fictibacillaceae</taxon>
        <taxon>Fictibacillus</taxon>
    </lineage>
</organism>
<accession>I8UF63</accession>
<comment type="caution">
    <text evidence="2">The sequence shown here is derived from an EMBL/GenBank/DDBJ whole genome shotgun (WGS) entry which is preliminary data.</text>
</comment>